<accession>A0ABW5KTQ3</accession>
<dbReference type="PANTHER" id="PTHR34978:SF3">
    <property type="entry name" value="SLR0241 PROTEIN"/>
    <property type="match status" value="1"/>
</dbReference>
<protein>
    <submittedName>
        <fullName evidence="3">M56 family metallopeptidase</fullName>
    </submittedName>
</protein>
<dbReference type="Gene3D" id="3.30.1150.10">
    <property type="match status" value="1"/>
</dbReference>
<organism evidence="3 4">
    <name type="scientific">Bizionia sediminis</name>
    <dbReference type="NCBI Taxonomy" id="1737064"/>
    <lineage>
        <taxon>Bacteria</taxon>
        <taxon>Pseudomonadati</taxon>
        <taxon>Bacteroidota</taxon>
        <taxon>Flavobacteriia</taxon>
        <taxon>Flavobacteriales</taxon>
        <taxon>Flavobacteriaceae</taxon>
        <taxon>Bizionia</taxon>
    </lineage>
</organism>
<keyword evidence="4" id="KW-1185">Reference proteome</keyword>
<dbReference type="CDD" id="cd07341">
    <property type="entry name" value="M56_BlaR1_MecR1_like"/>
    <property type="match status" value="1"/>
</dbReference>
<dbReference type="RefSeq" id="WP_376892268.1">
    <property type="nucleotide sequence ID" value="NZ_JBHULS010000002.1"/>
</dbReference>
<keyword evidence="1" id="KW-1133">Transmembrane helix</keyword>
<comment type="caution">
    <text evidence="3">The sequence shown here is derived from an EMBL/GenBank/DDBJ whole genome shotgun (WGS) entry which is preliminary data.</text>
</comment>
<dbReference type="EMBL" id="JBHULS010000002">
    <property type="protein sequence ID" value="MFD2551155.1"/>
    <property type="molecule type" value="Genomic_DNA"/>
</dbReference>
<proteinExistence type="predicted"/>
<keyword evidence="1" id="KW-0812">Transmembrane</keyword>
<feature type="transmembrane region" description="Helical" evidence="1">
    <location>
        <begin position="135"/>
        <end position="154"/>
    </location>
</feature>
<dbReference type="InterPro" id="IPR052173">
    <property type="entry name" value="Beta-lactam_resp_regulator"/>
</dbReference>
<dbReference type="Pfam" id="PF05569">
    <property type="entry name" value="Peptidase_M56"/>
    <property type="match status" value="1"/>
</dbReference>
<name>A0ABW5KTQ3_9FLAO</name>
<reference evidence="4" key="1">
    <citation type="journal article" date="2019" name="Int. J. Syst. Evol. Microbiol.">
        <title>The Global Catalogue of Microorganisms (GCM) 10K type strain sequencing project: providing services to taxonomists for standard genome sequencing and annotation.</title>
        <authorList>
            <consortium name="The Broad Institute Genomics Platform"/>
            <consortium name="The Broad Institute Genome Sequencing Center for Infectious Disease"/>
            <person name="Wu L."/>
            <person name="Ma J."/>
        </authorList>
    </citation>
    <scope>NUCLEOTIDE SEQUENCE [LARGE SCALE GENOMIC DNA]</scope>
    <source>
        <strain evidence="4">KCTC 42587</strain>
    </source>
</reference>
<feature type="domain" description="Peptidase M56" evidence="2">
    <location>
        <begin position="4"/>
        <end position="258"/>
    </location>
</feature>
<evidence type="ECO:0000313" key="4">
    <source>
        <dbReference type="Proteomes" id="UP001597472"/>
    </source>
</evidence>
<gene>
    <name evidence="3" type="ORF">ACFSQP_04940</name>
</gene>
<dbReference type="PANTHER" id="PTHR34978">
    <property type="entry name" value="POSSIBLE SENSOR-TRANSDUCER PROTEIN BLAR"/>
    <property type="match status" value="1"/>
</dbReference>
<feature type="transmembrane region" description="Helical" evidence="1">
    <location>
        <begin position="6"/>
        <end position="22"/>
    </location>
</feature>
<dbReference type="Proteomes" id="UP001597472">
    <property type="component" value="Unassembled WGS sequence"/>
</dbReference>
<feature type="transmembrane region" description="Helical" evidence="1">
    <location>
        <begin position="94"/>
        <end position="114"/>
    </location>
</feature>
<evidence type="ECO:0000259" key="2">
    <source>
        <dbReference type="Pfam" id="PF05569"/>
    </source>
</evidence>
<evidence type="ECO:0000256" key="1">
    <source>
        <dbReference type="SAM" id="Phobius"/>
    </source>
</evidence>
<keyword evidence="1" id="KW-0472">Membrane</keyword>
<evidence type="ECO:0000313" key="3">
    <source>
        <dbReference type="EMBL" id="MFD2551155.1"/>
    </source>
</evidence>
<sequence length="471" mass="53554">MIHYIIQVLACQVIFLCLYDVFLKRETFFNWNRVFLLATALLSVVLPFIKVAVFKEVISKEFVLNLPPLLSQTPNTIFLQEVVITGSSTSHSSLGYLLLVLIIGSVLSAAFFCLRLFKIIKLIHQNPKHKQDAVYVVNVLNSSVAFSFFNYIFLGENLKGTHREQIIAHELVHVNQKHTWDLLLFEILRIVFWFNPFVYTYQRRMVDLHEFIADSKAVKDNKKQYCATLLAQIFDTDQVSFVNPFFKQSVIKKRIIMLQKTKSKQVQLVKYGLVIPMVFGMLLYASCSTDTTQPNLITEATEKVSIQEQIDMLKNAIEAEGELTETHKEALQSLLKNTTVRAVEEITETEGADFAEMPVNLVDKAPTFVGCETLSKEDQKPCMAQKLTAFVTNNFNKDLMSNLNITGVAQVRVFFKINADGKVSGIKARAPHPELEAEAKRVISLLPDFIPGQHQNKPVTVPYFLPIKLQN</sequence>
<dbReference type="InterPro" id="IPR008756">
    <property type="entry name" value="Peptidase_M56"/>
</dbReference>
<feature type="transmembrane region" description="Helical" evidence="1">
    <location>
        <begin position="34"/>
        <end position="54"/>
    </location>
</feature>
<dbReference type="SUPFAM" id="SSF74653">
    <property type="entry name" value="TolA/TonB C-terminal domain"/>
    <property type="match status" value="1"/>
</dbReference>